<evidence type="ECO:0000313" key="1">
    <source>
        <dbReference type="EMBL" id="KAK4025369.1"/>
    </source>
</evidence>
<comment type="caution">
    <text evidence="1">The sequence shown here is derived from an EMBL/GenBank/DDBJ whole genome shotgun (WGS) entry which is preliminary data.</text>
</comment>
<protein>
    <submittedName>
        <fullName evidence="1">Uncharacterized protein</fullName>
    </submittedName>
</protein>
<gene>
    <name evidence="1" type="ORF">OUZ56_014442</name>
</gene>
<organism evidence="1 2">
    <name type="scientific">Daphnia magna</name>
    <dbReference type="NCBI Taxonomy" id="35525"/>
    <lineage>
        <taxon>Eukaryota</taxon>
        <taxon>Metazoa</taxon>
        <taxon>Ecdysozoa</taxon>
        <taxon>Arthropoda</taxon>
        <taxon>Crustacea</taxon>
        <taxon>Branchiopoda</taxon>
        <taxon>Diplostraca</taxon>
        <taxon>Cladocera</taxon>
        <taxon>Anomopoda</taxon>
        <taxon>Daphniidae</taxon>
        <taxon>Daphnia</taxon>
    </lineage>
</organism>
<proteinExistence type="predicted"/>
<keyword evidence="2" id="KW-1185">Reference proteome</keyword>
<reference evidence="1 2" key="1">
    <citation type="journal article" date="2023" name="Nucleic Acids Res.">
        <title>The hologenome of Daphnia magna reveals possible DNA methylation and microbiome-mediated evolution of the host genome.</title>
        <authorList>
            <person name="Chaturvedi A."/>
            <person name="Li X."/>
            <person name="Dhandapani V."/>
            <person name="Marshall H."/>
            <person name="Kissane S."/>
            <person name="Cuenca-Cambronero M."/>
            <person name="Asole G."/>
            <person name="Calvet F."/>
            <person name="Ruiz-Romero M."/>
            <person name="Marangio P."/>
            <person name="Guigo R."/>
            <person name="Rago D."/>
            <person name="Mirbahai L."/>
            <person name="Eastwood N."/>
            <person name="Colbourne J.K."/>
            <person name="Zhou J."/>
            <person name="Mallon E."/>
            <person name="Orsini L."/>
        </authorList>
    </citation>
    <scope>NUCLEOTIDE SEQUENCE [LARGE SCALE GENOMIC DNA]</scope>
    <source>
        <strain evidence="1">LRV0_1</strain>
    </source>
</reference>
<name>A0ABR0AJS3_9CRUS</name>
<sequence length="157" mass="17990">MFGLSITIGDLECFSILFIRQNVVKRQQQTQSRCVCAYKCQSQKNKLRYFCFATQSVFGTLPRRKLLILTLAHTMKRLFLPSASVASSMKLIEEVNSSLLNANNRFISKTVSRPYSAATLWVMLPTRNDKKNKIQNYGASSILKMEWPKSEERLVTV</sequence>
<evidence type="ECO:0000313" key="2">
    <source>
        <dbReference type="Proteomes" id="UP001234178"/>
    </source>
</evidence>
<dbReference type="Proteomes" id="UP001234178">
    <property type="component" value="Unassembled WGS sequence"/>
</dbReference>
<accession>A0ABR0AJS3</accession>
<dbReference type="EMBL" id="JAOYFB010000038">
    <property type="protein sequence ID" value="KAK4025369.1"/>
    <property type="molecule type" value="Genomic_DNA"/>
</dbReference>